<sequence>MKRILTTCTCLTALTTAALAETPRNAIVNTHPSQGEVTAVADATAQLLVHDDGLFVSLDTENLTPDHVHTLWLVVINNPAGCFDAAAVEAQQKVNAEDCNSSDVLLRTDDVAADVGYAGGVIVGEDGKASFAFHQEEGALSGAWFGTGLGDASAAEVHLVVNDHGPLIAGRERAMISSYRDGCKDDSIPGPMPAAARADGAPGPNVCRLVQTAVFKLPEQSS</sequence>
<dbReference type="AlphaFoldDB" id="A0AAN0NK03"/>
<name>A0AAN0NK03_9RHOB</name>
<reference evidence="3" key="1">
    <citation type="submission" date="2024-04" db="EMBL/GenBank/DDBJ databases">
        <title>Phylogenomic analyses of a clade within the roseobacter group suggest taxonomic reassignments of species of the genera Aestuariivita, Citreicella, Loktanella, Nautella, Pelagibaca, Ruegeria, Thalassobius, Thiobacimonas and Tropicibacter, and the proposal o.</title>
        <authorList>
            <person name="Jeon C.O."/>
        </authorList>
    </citation>
    <scope>NUCLEOTIDE SEQUENCE [LARGE SCALE GENOMIC DNA]</scope>
    <source>
        <strain evidence="3">SS1-5</strain>
    </source>
</reference>
<dbReference type="KEGG" id="yrh:AABB31_17480"/>
<accession>A0AAN0NK03</accession>
<keyword evidence="3" id="KW-1185">Reference proteome</keyword>
<gene>
    <name evidence="2" type="ORF">AABB31_17480</name>
</gene>
<evidence type="ECO:0000256" key="1">
    <source>
        <dbReference type="SAM" id="SignalP"/>
    </source>
</evidence>
<proteinExistence type="predicted"/>
<evidence type="ECO:0000313" key="3">
    <source>
        <dbReference type="Proteomes" id="UP001470809"/>
    </source>
</evidence>
<reference evidence="2 3" key="2">
    <citation type="submission" date="2024-08" db="EMBL/GenBank/DDBJ databases">
        <title>Phylogenomic analyses of a clade within the roseobacter group suggest taxonomic reassignments of species of the genera Aestuariivita, Citreicella, Loktanella, Nautella, Pelagibaca, Ruegeria, Thalassobius, Thiobacimonas and Tropicibacter, and the proposal o.</title>
        <authorList>
            <person name="Jeon C.O."/>
        </authorList>
    </citation>
    <scope>NUCLEOTIDE SEQUENCE [LARGE SCALE GENOMIC DNA]</scope>
    <source>
        <strain evidence="2 3">SS1-5</strain>
    </source>
</reference>
<organism evidence="2 3">
    <name type="scientific">Yoonia rhodophyticola</name>
    <dbReference type="NCBI Taxonomy" id="3137370"/>
    <lineage>
        <taxon>Bacteria</taxon>
        <taxon>Pseudomonadati</taxon>
        <taxon>Pseudomonadota</taxon>
        <taxon>Alphaproteobacteria</taxon>
        <taxon>Rhodobacterales</taxon>
        <taxon>Paracoccaceae</taxon>
        <taxon>Yoonia</taxon>
    </lineage>
</organism>
<dbReference type="EMBL" id="CP151767">
    <property type="protein sequence ID" value="WZU66780.1"/>
    <property type="molecule type" value="Genomic_DNA"/>
</dbReference>
<feature type="chain" id="PRO_5042902607" evidence="1">
    <location>
        <begin position="21"/>
        <end position="222"/>
    </location>
</feature>
<feature type="signal peptide" evidence="1">
    <location>
        <begin position="1"/>
        <end position="20"/>
    </location>
</feature>
<dbReference type="RefSeq" id="WP_342076100.1">
    <property type="nucleotide sequence ID" value="NZ_CP151767.2"/>
</dbReference>
<keyword evidence="1" id="KW-0732">Signal</keyword>
<dbReference type="Proteomes" id="UP001470809">
    <property type="component" value="Chromosome"/>
</dbReference>
<protein>
    <submittedName>
        <fullName evidence="2">Uncharacterized protein</fullName>
    </submittedName>
</protein>
<evidence type="ECO:0000313" key="2">
    <source>
        <dbReference type="EMBL" id="WZU66780.1"/>
    </source>
</evidence>